<gene>
    <name evidence="2" type="ORF">AOA14_10455</name>
</gene>
<organism evidence="2 3">
    <name type="scientific">Sphingopyxis terrae subsp. terrae NBRC 15098</name>
    <dbReference type="NCBI Taxonomy" id="1219058"/>
    <lineage>
        <taxon>Bacteria</taxon>
        <taxon>Pseudomonadati</taxon>
        <taxon>Pseudomonadota</taxon>
        <taxon>Alphaproteobacteria</taxon>
        <taxon>Sphingomonadales</taxon>
        <taxon>Sphingomonadaceae</taxon>
        <taxon>Sphingopyxis</taxon>
    </lineage>
</organism>
<dbReference type="InterPro" id="IPR027395">
    <property type="entry name" value="WH_DNA-bd_dom"/>
</dbReference>
<protein>
    <submittedName>
        <fullName evidence="2">MarR family transcriptional regulator</fullName>
    </submittedName>
</protein>
<evidence type="ECO:0000313" key="3">
    <source>
        <dbReference type="Proteomes" id="UP000076234"/>
    </source>
</evidence>
<dbReference type="SUPFAM" id="SSF46785">
    <property type="entry name" value="Winged helix' DNA-binding domain"/>
    <property type="match status" value="1"/>
</dbReference>
<evidence type="ECO:0000259" key="1">
    <source>
        <dbReference type="Pfam" id="PF13601"/>
    </source>
</evidence>
<dbReference type="AlphaFoldDB" id="A0A142VZ21"/>
<sequence>MDGIDMVLHAPARLQIAALLAKVSEMEFAKLRELVQVSDSVLSKHLAALVDEGYVDLRKAPLGGRQRTWASLTRAGHRALEAHVAALRAIVAHLPVAAE</sequence>
<dbReference type="InterPro" id="IPR036388">
    <property type="entry name" value="WH-like_DNA-bd_sf"/>
</dbReference>
<reference evidence="2 3" key="2">
    <citation type="journal article" date="2016" name="Genome Announc.">
        <title>Complete Genome Sequence of Sphingopyxis terrae Strain 203-1 (NBRC 111660), a Polyethylene Glycol Degrader.</title>
        <authorList>
            <person name="Ohtsubo Y."/>
            <person name="Nonoyama S."/>
            <person name="Nagata Y."/>
            <person name="Numata M."/>
            <person name="Tsuchikane K."/>
            <person name="Hosoyama A."/>
            <person name="Yamazoe A."/>
            <person name="Tsuda M."/>
            <person name="Fujita N."/>
            <person name="Kawai F."/>
        </authorList>
    </citation>
    <scope>NUCLEOTIDE SEQUENCE [LARGE SCALE GENOMIC DNA]</scope>
    <source>
        <strain evidence="2 3">203-1</strain>
    </source>
</reference>
<name>A0A142VZ21_9SPHN</name>
<dbReference type="Gene3D" id="1.10.10.10">
    <property type="entry name" value="Winged helix-like DNA-binding domain superfamily/Winged helix DNA-binding domain"/>
    <property type="match status" value="1"/>
</dbReference>
<dbReference type="InterPro" id="IPR011991">
    <property type="entry name" value="ArsR-like_HTH"/>
</dbReference>
<dbReference type="STRING" id="1219058.AOA14_10455"/>
<dbReference type="Proteomes" id="UP000076234">
    <property type="component" value="Chromosome"/>
</dbReference>
<dbReference type="PANTHER" id="PTHR37318">
    <property type="entry name" value="BSL7504 PROTEIN"/>
    <property type="match status" value="1"/>
</dbReference>
<proteinExistence type="predicted"/>
<dbReference type="GO" id="GO:0006355">
    <property type="term" value="P:regulation of DNA-templated transcription"/>
    <property type="evidence" value="ECO:0007669"/>
    <property type="project" value="UniProtKB-ARBA"/>
</dbReference>
<dbReference type="RefSeq" id="WP_062901755.1">
    <property type="nucleotide sequence ID" value="NZ_CP013342.1"/>
</dbReference>
<dbReference type="PANTHER" id="PTHR37318:SF1">
    <property type="entry name" value="BSL7504 PROTEIN"/>
    <property type="match status" value="1"/>
</dbReference>
<accession>A0A142VZ21</accession>
<dbReference type="InterPro" id="IPR036390">
    <property type="entry name" value="WH_DNA-bd_sf"/>
</dbReference>
<dbReference type="EMBL" id="CP013342">
    <property type="protein sequence ID" value="AMU95026.1"/>
    <property type="molecule type" value="Genomic_DNA"/>
</dbReference>
<dbReference type="Pfam" id="PF13601">
    <property type="entry name" value="HTH_34"/>
    <property type="match status" value="1"/>
</dbReference>
<dbReference type="KEGG" id="ster:AOA14_10455"/>
<reference evidence="3" key="1">
    <citation type="submission" date="2015-11" db="EMBL/GenBank/DDBJ databases">
        <title>Complete genome sequence of a polyethylene glycol-degrading strain Sphingopyxis terrae strain 203-1 (NBRC 15098).</title>
        <authorList>
            <person name="Yoshiyuki O."/>
            <person name="Shouta N."/>
            <person name="Nagata Y."/>
            <person name="Numata M."/>
            <person name="Tsuchikane K."/>
            <person name="Hosoyama A."/>
            <person name="Yamazoe A."/>
            <person name="Tsuda M."/>
            <person name="Fujita N."/>
            <person name="Kawai F."/>
        </authorList>
    </citation>
    <scope>NUCLEOTIDE SEQUENCE [LARGE SCALE GENOMIC DNA]</scope>
    <source>
        <strain evidence="3">203-1</strain>
    </source>
</reference>
<evidence type="ECO:0000313" key="2">
    <source>
        <dbReference type="EMBL" id="AMU95026.1"/>
    </source>
</evidence>
<feature type="domain" description="Winged helix DNA-binding" evidence="1">
    <location>
        <begin position="13"/>
        <end position="91"/>
    </location>
</feature>
<dbReference type="CDD" id="cd00090">
    <property type="entry name" value="HTH_ARSR"/>
    <property type="match status" value="1"/>
</dbReference>